<dbReference type="InterPro" id="IPR037682">
    <property type="entry name" value="TonB_C"/>
</dbReference>
<evidence type="ECO:0000256" key="11">
    <source>
        <dbReference type="SAM" id="Phobius"/>
    </source>
</evidence>
<name>A0ABW3F6C9_9PROT</name>
<gene>
    <name evidence="13" type="ORF">ACFQ1Z_10615</name>
</gene>
<evidence type="ECO:0000256" key="6">
    <source>
        <dbReference type="ARBA" id="ARBA00022692"/>
    </source>
</evidence>
<evidence type="ECO:0000256" key="1">
    <source>
        <dbReference type="ARBA" id="ARBA00004383"/>
    </source>
</evidence>
<dbReference type="SUPFAM" id="SSF74653">
    <property type="entry name" value="TolA/TonB C-terminal domain"/>
    <property type="match status" value="1"/>
</dbReference>
<evidence type="ECO:0000256" key="5">
    <source>
        <dbReference type="ARBA" id="ARBA00022519"/>
    </source>
</evidence>
<dbReference type="Proteomes" id="UP001597128">
    <property type="component" value="Unassembled WGS sequence"/>
</dbReference>
<comment type="caution">
    <text evidence="13">The sequence shown here is derived from an EMBL/GenBank/DDBJ whole genome shotgun (WGS) entry which is preliminary data.</text>
</comment>
<feature type="domain" description="TonB C-terminal" evidence="12">
    <location>
        <begin position="170"/>
        <end position="262"/>
    </location>
</feature>
<feature type="compositionally biased region" description="Pro residues" evidence="10">
    <location>
        <begin position="142"/>
        <end position="153"/>
    </location>
</feature>
<feature type="compositionally biased region" description="Pro residues" evidence="10">
    <location>
        <begin position="57"/>
        <end position="91"/>
    </location>
</feature>
<comment type="similarity">
    <text evidence="2">Belongs to the TonB family.</text>
</comment>
<evidence type="ECO:0000313" key="13">
    <source>
        <dbReference type="EMBL" id="MFD0914001.1"/>
    </source>
</evidence>
<keyword evidence="8 11" id="KW-1133">Transmembrane helix</keyword>
<keyword evidence="7" id="KW-0653">Protein transport</keyword>
<dbReference type="PANTHER" id="PTHR33446">
    <property type="entry name" value="PROTEIN TONB-RELATED"/>
    <property type="match status" value="1"/>
</dbReference>
<evidence type="ECO:0000256" key="3">
    <source>
        <dbReference type="ARBA" id="ARBA00022448"/>
    </source>
</evidence>
<dbReference type="InterPro" id="IPR006260">
    <property type="entry name" value="TonB/TolA_C"/>
</dbReference>
<feature type="transmembrane region" description="Helical" evidence="11">
    <location>
        <begin position="14"/>
        <end position="33"/>
    </location>
</feature>
<proteinExistence type="inferred from homology"/>
<dbReference type="InterPro" id="IPR051045">
    <property type="entry name" value="TonB-dependent_transducer"/>
</dbReference>
<reference evidence="14" key="1">
    <citation type="journal article" date="2019" name="Int. J. Syst. Evol. Microbiol.">
        <title>The Global Catalogue of Microorganisms (GCM) 10K type strain sequencing project: providing services to taxonomists for standard genome sequencing and annotation.</title>
        <authorList>
            <consortium name="The Broad Institute Genomics Platform"/>
            <consortium name="The Broad Institute Genome Sequencing Center for Infectious Disease"/>
            <person name="Wu L."/>
            <person name="Ma J."/>
        </authorList>
    </citation>
    <scope>NUCLEOTIDE SEQUENCE [LARGE SCALE GENOMIC DNA]</scope>
    <source>
        <strain evidence="14">CCUG 58412</strain>
    </source>
</reference>
<keyword evidence="5" id="KW-0997">Cell inner membrane</keyword>
<dbReference type="Gene3D" id="3.30.1150.10">
    <property type="match status" value="1"/>
</dbReference>
<accession>A0ABW3F6C9</accession>
<comment type="subcellular location">
    <subcellularLocation>
        <location evidence="1">Cell inner membrane</location>
        <topology evidence="1">Single-pass membrane protein</topology>
        <orientation evidence="1">Periplasmic side</orientation>
    </subcellularLocation>
</comment>
<evidence type="ECO:0000256" key="9">
    <source>
        <dbReference type="ARBA" id="ARBA00023136"/>
    </source>
</evidence>
<evidence type="ECO:0000313" key="14">
    <source>
        <dbReference type="Proteomes" id="UP001597128"/>
    </source>
</evidence>
<evidence type="ECO:0000256" key="7">
    <source>
        <dbReference type="ARBA" id="ARBA00022927"/>
    </source>
</evidence>
<keyword evidence="4" id="KW-1003">Cell membrane</keyword>
<evidence type="ECO:0000256" key="8">
    <source>
        <dbReference type="ARBA" id="ARBA00022989"/>
    </source>
</evidence>
<dbReference type="Pfam" id="PF03544">
    <property type="entry name" value="TonB_C"/>
    <property type="match status" value="1"/>
</dbReference>
<keyword evidence="14" id="KW-1185">Reference proteome</keyword>
<protein>
    <submittedName>
        <fullName evidence="13">Energy transducer TonB</fullName>
    </submittedName>
</protein>
<evidence type="ECO:0000256" key="2">
    <source>
        <dbReference type="ARBA" id="ARBA00006555"/>
    </source>
</evidence>
<evidence type="ECO:0000256" key="10">
    <source>
        <dbReference type="SAM" id="MobiDB-lite"/>
    </source>
</evidence>
<evidence type="ECO:0000259" key="12">
    <source>
        <dbReference type="PROSITE" id="PS52015"/>
    </source>
</evidence>
<keyword evidence="3" id="KW-0813">Transport</keyword>
<dbReference type="EMBL" id="JBHTKB010000002">
    <property type="protein sequence ID" value="MFD0914001.1"/>
    <property type="molecule type" value="Genomic_DNA"/>
</dbReference>
<feature type="compositionally biased region" description="Low complexity" evidence="10">
    <location>
        <begin position="92"/>
        <end position="102"/>
    </location>
</feature>
<dbReference type="NCBIfam" id="TIGR01352">
    <property type="entry name" value="tonB_Cterm"/>
    <property type="match status" value="1"/>
</dbReference>
<sequence length="262" mass="28347">MQAVLKESKQFKHALEWCLIGSLLIHALIMLFMPKPTYEKPPVTKQEIQIELVKETPPAPILPAAEPEPTPPPPEPPKPQPVKPPPKPVQPKPVEQKPVPQKTSPVVEPPSEPTHAVAEAPAPAVITAKPSVSESKPELVVPAPPPPAPPAEPPKASGPSEGDIEAARNAFRNAAHRELKKNQRYPRIAQDRGIEGEVKLKINIDDRGEITGIEIVESSGNKAIDDAALSAAQKSQLKPHFNEILRGRINNIVVTVSFKLSS</sequence>
<dbReference type="PROSITE" id="PS52015">
    <property type="entry name" value="TONB_CTD"/>
    <property type="match status" value="1"/>
</dbReference>
<dbReference type="PRINTS" id="PR01217">
    <property type="entry name" value="PRICHEXTENSN"/>
</dbReference>
<organism evidence="13 14">
    <name type="scientific">Methylophilus luteus</name>
    <dbReference type="NCBI Taxonomy" id="640108"/>
    <lineage>
        <taxon>Bacteria</taxon>
        <taxon>Pseudomonadati</taxon>
        <taxon>Pseudomonadota</taxon>
        <taxon>Betaproteobacteria</taxon>
        <taxon>Nitrosomonadales</taxon>
        <taxon>Methylophilaceae</taxon>
        <taxon>Methylophilus</taxon>
    </lineage>
</organism>
<feature type="region of interest" description="Disordered" evidence="10">
    <location>
        <begin position="54"/>
        <end position="163"/>
    </location>
</feature>
<evidence type="ECO:0000256" key="4">
    <source>
        <dbReference type="ARBA" id="ARBA00022475"/>
    </source>
</evidence>
<dbReference type="RefSeq" id="WP_379057524.1">
    <property type="nucleotide sequence ID" value="NZ_JBHTKB010000002.1"/>
</dbReference>
<keyword evidence="6 11" id="KW-0812">Transmembrane</keyword>
<keyword evidence="9 11" id="KW-0472">Membrane</keyword>